<name>A0A1G6GIR3_9GAMM</name>
<dbReference type="PANTHER" id="PTHR45138:SF9">
    <property type="entry name" value="DIGUANYLATE CYCLASE DGCM-RELATED"/>
    <property type="match status" value="1"/>
</dbReference>
<keyword evidence="3" id="KW-0812">Transmembrane</keyword>
<reference evidence="6" key="1">
    <citation type="submission" date="2016-09" db="EMBL/GenBank/DDBJ databases">
        <authorList>
            <person name="Varghese N."/>
            <person name="Submissions S."/>
        </authorList>
    </citation>
    <scope>NUCLEOTIDE SEQUENCE [LARGE SCALE GENOMIC DNA]</scope>
    <source>
        <strain evidence="6">ANC 4422</strain>
    </source>
</reference>
<keyword evidence="3" id="KW-0472">Membrane</keyword>
<dbReference type="InterPro" id="IPR043128">
    <property type="entry name" value="Rev_trsase/Diguanyl_cyclase"/>
</dbReference>
<keyword evidence="6" id="KW-1185">Reference proteome</keyword>
<evidence type="ECO:0000259" key="4">
    <source>
        <dbReference type="PROSITE" id="PS50887"/>
    </source>
</evidence>
<dbReference type="EC" id="2.7.7.65" evidence="1"/>
<evidence type="ECO:0000256" key="2">
    <source>
        <dbReference type="ARBA" id="ARBA00034247"/>
    </source>
</evidence>
<dbReference type="GO" id="GO:0005886">
    <property type="term" value="C:plasma membrane"/>
    <property type="evidence" value="ECO:0007669"/>
    <property type="project" value="TreeGrafter"/>
</dbReference>
<dbReference type="GO" id="GO:1902201">
    <property type="term" value="P:negative regulation of bacterial-type flagellum-dependent cell motility"/>
    <property type="evidence" value="ECO:0007669"/>
    <property type="project" value="TreeGrafter"/>
</dbReference>
<feature type="transmembrane region" description="Helical" evidence="3">
    <location>
        <begin position="12"/>
        <end position="35"/>
    </location>
</feature>
<dbReference type="Pfam" id="PF00990">
    <property type="entry name" value="GGDEF"/>
    <property type="match status" value="1"/>
</dbReference>
<feature type="transmembrane region" description="Helical" evidence="3">
    <location>
        <begin position="71"/>
        <end position="89"/>
    </location>
</feature>
<proteinExistence type="predicted"/>
<feature type="domain" description="GGDEF" evidence="4">
    <location>
        <begin position="178"/>
        <end position="310"/>
    </location>
</feature>
<dbReference type="GO" id="GO:0043709">
    <property type="term" value="P:cell adhesion involved in single-species biofilm formation"/>
    <property type="evidence" value="ECO:0007669"/>
    <property type="project" value="TreeGrafter"/>
</dbReference>
<feature type="transmembrane region" description="Helical" evidence="3">
    <location>
        <begin position="109"/>
        <end position="127"/>
    </location>
</feature>
<dbReference type="Gene3D" id="3.30.70.270">
    <property type="match status" value="1"/>
</dbReference>
<dbReference type="PANTHER" id="PTHR45138">
    <property type="entry name" value="REGULATORY COMPONENTS OF SENSORY TRANSDUCTION SYSTEM"/>
    <property type="match status" value="1"/>
</dbReference>
<evidence type="ECO:0000313" key="5">
    <source>
        <dbReference type="EMBL" id="SDB81897.1"/>
    </source>
</evidence>
<evidence type="ECO:0000256" key="1">
    <source>
        <dbReference type="ARBA" id="ARBA00012528"/>
    </source>
</evidence>
<comment type="catalytic activity">
    <reaction evidence="2">
        <text>2 GTP = 3',3'-c-di-GMP + 2 diphosphate</text>
        <dbReference type="Rhea" id="RHEA:24898"/>
        <dbReference type="ChEBI" id="CHEBI:33019"/>
        <dbReference type="ChEBI" id="CHEBI:37565"/>
        <dbReference type="ChEBI" id="CHEBI:58805"/>
        <dbReference type="EC" id="2.7.7.65"/>
    </reaction>
</comment>
<keyword evidence="3" id="KW-1133">Transmembrane helix</keyword>
<dbReference type="GO" id="GO:0052621">
    <property type="term" value="F:diguanylate cyclase activity"/>
    <property type="evidence" value="ECO:0007669"/>
    <property type="project" value="UniProtKB-EC"/>
</dbReference>
<dbReference type="NCBIfam" id="TIGR00254">
    <property type="entry name" value="GGDEF"/>
    <property type="match status" value="1"/>
</dbReference>
<dbReference type="STRING" id="1219383.SAMN05421733_101231"/>
<evidence type="ECO:0000313" key="6">
    <source>
        <dbReference type="Proteomes" id="UP000242501"/>
    </source>
</evidence>
<dbReference type="InterPro" id="IPR000160">
    <property type="entry name" value="GGDEF_dom"/>
</dbReference>
<dbReference type="AlphaFoldDB" id="A0A1G6GIR3"/>
<evidence type="ECO:0000256" key="3">
    <source>
        <dbReference type="SAM" id="Phobius"/>
    </source>
</evidence>
<dbReference type="EMBL" id="FMYL01000001">
    <property type="protein sequence ID" value="SDB81897.1"/>
    <property type="molecule type" value="Genomic_DNA"/>
</dbReference>
<dbReference type="OrthoDB" id="5914567at2"/>
<dbReference type="Proteomes" id="UP000242501">
    <property type="component" value="Unassembled WGS sequence"/>
</dbReference>
<dbReference type="InterPro" id="IPR050469">
    <property type="entry name" value="Diguanylate_Cyclase"/>
</dbReference>
<feature type="transmembrane region" description="Helical" evidence="3">
    <location>
        <begin position="41"/>
        <end position="64"/>
    </location>
</feature>
<gene>
    <name evidence="5" type="ORF">SAMN05421733_101231</name>
</gene>
<accession>A0A1G6GIR3</accession>
<dbReference type="SUPFAM" id="SSF55073">
    <property type="entry name" value="Nucleotide cyclase"/>
    <property type="match status" value="1"/>
</dbReference>
<sequence length="310" mass="36048">MRTHLSRPLKFTYYLCLLSLLCIFGLILFLVFGQIKHIPQWNWVDILGEGGSTLFIGFWIALLLKGRPQGYVTNYIFFGLSFIFFHLWMDTLDEFIHLPKNIHWNAWLESVPFPIGIALLTIGLMYWKQEQLAISKQLLKTERVFRDHRLFDALTPLADANYFKVQLNTLIQNLEEHAQHSVILIDMQQFDAINKQHGFDEGSLILQYISQILILNLRADDLVCRLAGDRFVVLLPHTSCQQAEKIMQQLKKVISSCQYYPQHSAQTIPLSIYAVYTPIKHTNAHSVLQDLNQQLQHTKQHYATHQMVSL</sequence>
<organism evidence="5 6">
    <name type="scientific">Acinetobacter boissieri</name>
    <dbReference type="NCBI Taxonomy" id="1219383"/>
    <lineage>
        <taxon>Bacteria</taxon>
        <taxon>Pseudomonadati</taxon>
        <taxon>Pseudomonadota</taxon>
        <taxon>Gammaproteobacteria</taxon>
        <taxon>Moraxellales</taxon>
        <taxon>Moraxellaceae</taxon>
        <taxon>Acinetobacter</taxon>
    </lineage>
</organism>
<protein>
    <recommendedName>
        <fullName evidence="1">diguanylate cyclase</fullName>
        <ecNumber evidence="1">2.7.7.65</ecNumber>
    </recommendedName>
</protein>
<dbReference type="CDD" id="cd01949">
    <property type="entry name" value="GGDEF"/>
    <property type="match status" value="1"/>
</dbReference>
<dbReference type="InterPro" id="IPR029787">
    <property type="entry name" value="Nucleotide_cyclase"/>
</dbReference>
<dbReference type="SMART" id="SM00267">
    <property type="entry name" value="GGDEF"/>
    <property type="match status" value="1"/>
</dbReference>
<dbReference type="PROSITE" id="PS50887">
    <property type="entry name" value="GGDEF"/>
    <property type="match status" value="1"/>
</dbReference>